<evidence type="ECO:0000313" key="1">
    <source>
        <dbReference type="EMBL" id="PQQ09159.1"/>
    </source>
</evidence>
<dbReference type="OrthoDB" id="1305044at2759"/>
<name>A0A314YSK5_PRUYE</name>
<dbReference type="Proteomes" id="UP000250321">
    <property type="component" value="Unassembled WGS sequence"/>
</dbReference>
<dbReference type="AlphaFoldDB" id="A0A314YSK5"/>
<protein>
    <submittedName>
        <fullName evidence="1">Uncharacterized protein</fullName>
    </submittedName>
</protein>
<sequence length="155" mass="17574">MGEASTHIHLATFLEIPIEKDPKRMITATHDRPPHTLSPIWRLSPRHNGSTLYDSYELRAVTHQLNTAIQANKASSPHYMHCFNSPFYTQGLSRISKQNVKTPKRILCQQQLSCAAATADKKPSTRPPRAASMGFVTRAWRKVKQGFLKNKPRND</sequence>
<organism evidence="1 2">
    <name type="scientific">Prunus yedoensis var. nudiflora</name>
    <dbReference type="NCBI Taxonomy" id="2094558"/>
    <lineage>
        <taxon>Eukaryota</taxon>
        <taxon>Viridiplantae</taxon>
        <taxon>Streptophyta</taxon>
        <taxon>Embryophyta</taxon>
        <taxon>Tracheophyta</taxon>
        <taxon>Spermatophyta</taxon>
        <taxon>Magnoliopsida</taxon>
        <taxon>eudicotyledons</taxon>
        <taxon>Gunneridae</taxon>
        <taxon>Pentapetalae</taxon>
        <taxon>rosids</taxon>
        <taxon>fabids</taxon>
        <taxon>Rosales</taxon>
        <taxon>Rosaceae</taxon>
        <taxon>Amygdaloideae</taxon>
        <taxon>Amygdaleae</taxon>
        <taxon>Prunus</taxon>
    </lineage>
</organism>
<gene>
    <name evidence="1" type="ORF">Pyn_03516</name>
</gene>
<reference evidence="1 2" key="1">
    <citation type="submission" date="2018-02" db="EMBL/GenBank/DDBJ databases">
        <title>Draft genome of wild Prunus yedoensis var. nudiflora.</title>
        <authorList>
            <person name="Baek S."/>
            <person name="Kim J.-H."/>
            <person name="Choi K."/>
            <person name="Kim G.-B."/>
            <person name="Cho A."/>
            <person name="Jang H."/>
            <person name="Shin C.-H."/>
            <person name="Yu H.-J."/>
            <person name="Mun J.-H."/>
        </authorList>
    </citation>
    <scope>NUCLEOTIDE SEQUENCE [LARGE SCALE GENOMIC DNA]</scope>
    <source>
        <strain evidence="2">cv. Jeju island</strain>
        <tissue evidence="1">Leaf</tissue>
    </source>
</reference>
<keyword evidence="2" id="KW-1185">Reference proteome</keyword>
<proteinExistence type="predicted"/>
<comment type="caution">
    <text evidence="1">The sequence shown here is derived from an EMBL/GenBank/DDBJ whole genome shotgun (WGS) entry which is preliminary data.</text>
</comment>
<dbReference type="EMBL" id="PJQY01000639">
    <property type="protein sequence ID" value="PQQ09159.1"/>
    <property type="molecule type" value="Genomic_DNA"/>
</dbReference>
<accession>A0A314YSK5</accession>
<evidence type="ECO:0000313" key="2">
    <source>
        <dbReference type="Proteomes" id="UP000250321"/>
    </source>
</evidence>